<name>G8BUG4_TETPH</name>
<dbReference type="STRING" id="1071381.G8BUG4"/>
<protein>
    <submittedName>
        <fullName evidence="9">Uncharacterized protein</fullName>
    </submittedName>
</protein>
<keyword evidence="5" id="KW-0539">Nucleus</keyword>
<feature type="domain" description="Cyclin-D1-binding protein 1-like N-terminal" evidence="7">
    <location>
        <begin position="56"/>
        <end position="221"/>
    </location>
</feature>
<dbReference type="GO" id="GO:0005634">
    <property type="term" value="C:nucleus"/>
    <property type="evidence" value="ECO:0007669"/>
    <property type="project" value="UniProtKB-SubCell"/>
</dbReference>
<dbReference type="RefSeq" id="XP_003686184.1">
    <property type="nucleotide sequence ID" value="XM_003686136.1"/>
</dbReference>
<evidence type="ECO:0000256" key="1">
    <source>
        <dbReference type="ARBA" id="ARBA00004123"/>
    </source>
</evidence>
<reference evidence="9 10" key="1">
    <citation type="journal article" date="2011" name="Proc. Natl. Acad. Sci. U.S.A.">
        <title>Evolutionary erosion of yeast sex chromosomes by mating-type switching accidents.</title>
        <authorList>
            <person name="Gordon J.L."/>
            <person name="Armisen D."/>
            <person name="Proux-Wera E."/>
            <person name="Oheigeartaigh S.S."/>
            <person name="Byrne K.P."/>
            <person name="Wolfe K.H."/>
        </authorList>
    </citation>
    <scope>NUCLEOTIDE SEQUENCE [LARGE SCALE GENOMIC DNA]</scope>
    <source>
        <strain evidence="10">ATCC 24235 / CBS 4417 / NBRC 1672 / NRRL Y-8282 / UCD 70-5</strain>
    </source>
</reference>
<dbReference type="InterPro" id="IPR049317">
    <property type="entry name" value="GCIP-like_N"/>
</dbReference>
<proteinExistence type="inferred from homology"/>
<dbReference type="HOGENOM" id="CLU_067849_0_0_1"/>
<dbReference type="PANTHER" id="PTHR15492:SF1">
    <property type="entry name" value="CYCLIN-D1-BINDING PROTEIN 1"/>
    <property type="match status" value="1"/>
</dbReference>
<keyword evidence="6" id="KW-0131">Cell cycle</keyword>
<dbReference type="EMBL" id="HE612861">
    <property type="protein sequence ID" value="CCE63750.1"/>
    <property type="molecule type" value="Genomic_DNA"/>
</dbReference>
<evidence type="ECO:0000313" key="9">
    <source>
        <dbReference type="EMBL" id="CCE63750.1"/>
    </source>
</evidence>
<dbReference type="KEGG" id="tpf:TPHA_0F02700"/>
<dbReference type="OrthoDB" id="4088536at2759"/>
<evidence type="ECO:0000259" key="8">
    <source>
        <dbReference type="Pfam" id="PF20936"/>
    </source>
</evidence>
<evidence type="ECO:0000256" key="4">
    <source>
        <dbReference type="ARBA" id="ARBA00022490"/>
    </source>
</evidence>
<gene>
    <name evidence="9" type="primary">TPHA0F02700</name>
    <name evidence="9" type="ordered locus">TPHA_0F02700</name>
</gene>
<dbReference type="AlphaFoldDB" id="G8BUG4"/>
<dbReference type="GeneID" id="11535399"/>
<feature type="domain" description="Cyclin-D1-binding protein 1-like C-terminal" evidence="8">
    <location>
        <begin position="244"/>
        <end position="346"/>
    </location>
</feature>
<evidence type="ECO:0000256" key="6">
    <source>
        <dbReference type="ARBA" id="ARBA00023306"/>
    </source>
</evidence>
<comment type="subcellular location">
    <subcellularLocation>
        <location evidence="2">Cytoplasm</location>
    </subcellularLocation>
    <subcellularLocation>
        <location evidence="1">Nucleus</location>
    </subcellularLocation>
</comment>
<dbReference type="GO" id="GO:0005737">
    <property type="term" value="C:cytoplasm"/>
    <property type="evidence" value="ECO:0007669"/>
    <property type="project" value="UniProtKB-SubCell"/>
</dbReference>
<evidence type="ECO:0000256" key="3">
    <source>
        <dbReference type="ARBA" id="ARBA00008940"/>
    </source>
</evidence>
<evidence type="ECO:0000313" key="10">
    <source>
        <dbReference type="Proteomes" id="UP000005666"/>
    </source>
</evidence>
<dbReference type="OMA" id="WIDTWEI"/>
<evidence type="ECO:0000256" key="5">
    <source>
        <dbReference type="ARBA" id="ARBA00023242"/>
    </source>
</evidence>
<evidence type="ECO:0000256" key="2">
    <source>
        <dbReference type="ARBA" id="ARBA00004496"/>
    </source>
</evidence>
<dbReference type="Pfam" id="PF20936">
    <property type="entry name" value="GCIP_C"/>
    <property type="match status" value="1"/>
</dbReference>
<organism evidence="9 10">
    <name type="scientific">Tetrapisispora phaffii (strain ATCC 24235 / CBS 4417 / NBRC 1672 / NRRL Y-8282 / UCD 70-5)</name>
    <name type="common">Yeast</name>
    <name type="synonym">Fabospora phaffii</name>
    <dbReference type="NCBI Taxonomy" id="1071381"/>
    <lineage>
        <taxon>Eukaryota</taxon>
        <taxon>Fungi</taxon>
        <taxon>Dikarya</taxon>
        <taxon>Ascomycota</taxon>
        <taxon>Saccharomycotina</taxon>
        <taxon>Saccharomycetes</taxon>
        <taxon>Saccharomycetales</taxon>
        <taxon>Saccharomycetaceae</taxon>
        <taxon>Tetrapisispora</taxon>
    </lineage>
</organism>
<dbReference type="Pfam" id="PF13324">
    <property type="entry name" value="GCIP_N"/>
    <property type="match status" value="1"/>
</dbReference>
<keyword evidence="10" id="KW-1185">Reference proteome</keyword>
<dbReference type="Proteomes" id="UP000005666">
    <property type="component" value="Chromosome 6"/>
</dbReference>
<dbReference type="PANTHER" id="PTHR15492">
    <property type="entry name" value="CYCLIN D1-BINDING PROTEIN 1"/>
    <property type="match status" value="1"/>
</dbReference>
<keyword evidence="4" id="KW-0963">Cytoplasm</keyword>
<dbReference type="Gene3D" id="1.20.1410.10">
    <property type="entry name" value="I/LWEQ domain"/>
    <property type="match status" value="1"/>
</dbReference>
<sequence length="374" mass="42576">MAENNERPVNKADIKDLLTKIRTDFVEPYQDDNLKRLHEISSTTDLSKSQSTPVEELLKLSKLIKAYSTKVGIVCHPEKLLNDDNDKAVFTELSNLTNTLFYFFSLLPLFYNDKKDSYAKFFIQHLDKDVLSLLNGLSKLVNDLISILEKENADGSKEDTDSESLIDSENRLLSIGIIWSACDSLTLLAEKNSVGILSDNIRTSCSLTDDILIDIEEWLEDPAIGYDMLLEAEDEANEELDSDSDIDKEGEAIERIKAFLLTWQVNVKLIRLLLSSFTKSISDNSSKQVIKYEGSALDKLQNLHVKTIEYLDELIADVFMSDTSFNPEEMDDVIARLNETLKQMLKIIKKINNTDAMKSKWVTVWENKYFGNTN</sequence>
<dbReference type="eggNOG" id="ENOG502QZAU">
    <property type="taxonomic scope" value="Eukaryota"/>
</dbReference>
<evidence type="ECO:0000259" key="7">
    <source>
        <dbReference type="Pfam" id="PF13324"/>
    </source>
</evidence>
<dbReference type="InterPro" id="IPR026907">
    <property type="entry name" value="GCIP-like"/>
</dbReference>
<dbReference type="InterPro" id="IPR049318">
    <property type="entry name" value="GCIP_C"/>
</dbReference>
<accession>G8BUG4</accession>
<comment type="similarity">
    <text evidence="3">Belongs to the CCNDBP1 family.</text>
</comment>